<gene>
    <name evidence="3" type="ORF">GGD50_005989</name>
</gene>
<evidence type="ECO:0000259" key="2">
    <source>
        <dbReference type="Pfam" id="PF12804"/>
    </source>
</evidence>
<keyword evidence="1" id="KW-0460">Magnesium</keyword>
<dbReference type="RefSeq" id="WP_281397268.1">
    <property type="nucleotide sequence ID" value="NZ_JACHBI010000019.1"/>
</dbReference>
<name>A0A7W9D4D6_9HYPH</name>
<evidence type="ECO:0000256" key="1">
    <source>
        <dbReference type="ARBA" id="ARBA00022842"/>
    </source>
</evidence>
<dbReference type="AlphaFoldDB" id="A0A7W9D4D6"/>
<proteinExistence type="predicted"/>
<dbReference type="PANTHER" id="PTHR43777">
    <property type="entry name" value="MOLYBDENUM COFACTOR CYTIDYLYLTRANSFERASE"/>
    <property type="match status" value="1"/>
</dbReference>
<keyword evidence="3" id="KW-0808">Transferase</keyword>
<keyword evidence="3" id="KW-0548">Nucleotidyltransferase</keyword>
<accession>A0A7W9D4D6</accession>
<feature type="domain" description="MobA-like NTP transferase" evidence="2">
    <location>
        <begin position="1"/>
        <end position="68"/>
    </location>
</feature>
<protein>
    <submittedName>
        <fullName evidence="3">CTP:molybdopterin cytidylyltransferase MocA</fullName>
    </submittedName>
</protein>
<evidence type="ECO:0000313" key="4">
    <source>
        <dbReference type="Proteomes" id="UP000549882"/>
    </source>
</evidence>
<dbReference type="Proteomes" id="UP000549882">
    <property type="component" value="Unassembled WGS sequence"/>
</dbReference>
<dbReference type="Pfam" id="PF12804">
    <property type="entry name" value="NTP_transf_3"/>
    <property type="match status" value="1"/>
</dbReference>
<dbReference type="InterPro" id="IPR029044">
    <property type="entry name" value="Nucleotide-diphossugar_trans"/>
</dbReference>
<dbReference type="GO" id="GO:0016779">
    <property type="term" value="F:nucleotidyltransferase activity"/>
    <property type="evidence" value="ECO:0007669"/>
    <property type="project" value="UniProtKB-KW"/>
</dbReference>
<evidence type="ECO:0000313" key="3">
    <source>
        <dbReference type="EMBL" id="MBB5577337.1"/>
    </source>
</evidence>
<keyword evidence="4" id="KW-1185">Reference proteome</keyword>
<reference evidence="3 4" key="1">
    <citation type="submission" date="2020-08" db="EMBL/GenBank/DDBJ databases">
        <title>Genomic Encyclopedia of Type Strains, Phase IV (KMG-V): Genome sequencing to study the core and pangenomes of soil and plant-associated prokaryotes.</title>
        <authorList>
            <person name="Whitman W."/>
        </authorList>
    </citation>
    <scope>NUCLEOTIDE SEQUENCE [LARGE SCALE GENOMIC DNA]</scope>
    <source>
        <strain evidence="3 4">SEMIA 4064</strain>
    </source>
</reference>
<sequence length="101" mass="10491">MIVLTDMPALTVPDLDLLISMFRADGGRSIVRAMGLGAPGNPVVFPKAFFGELKGLTGDKGARALIRAFDLPVVDVEIRDGALIDVDTPDAIEAAGGVIVS</sequence>
<dbReference type="InterPro" id="IPR025877">
    <property type="entry name" value="MobA-like_NTP_Trfase"/>
</dbReference>
<dbReference type="Gene3D" id="3.90.550.10">
    <property type="entry name" value="Spore Coat Polysaccharide Biosynthesis Protein SpsA, Chain A"/>
    <property type="match status" value="1"/>
</dbReference>
<organism evidence="3 4">
    <name type="scientific">Rhizobium paranaense</name>
    <dbReference type="NCBI Taxonomy" id="1650438"/>
    <lineage>
        <taxon>Bacteria</taxon>
        <taxon>Pseudomonadati</taxon>
        <taxon>Pseudomonadota</taxon>
        <taxon>Alphaproteobacteria</taxon>
        <taxon>Hyphomicrobiales</taxon>
        <taxon>Rhizobiaceae</taxon>
        <taxon>Rhizobium/Agrobacterium group</taxon>
        <taxon>Rhizobium</taxon>
    </lineage>
</organism>
<dbReference type="SUPFAM" id="SSF53448">
    <property type="entry name" value="Nucleotide-diphospho-sugar transferases"/>
    <property type="match status" value="1"/>
</dbReference>
<comment type="caution">
    <text evidence="3">The sequence shown here is derived from an EMBL/GenBank/DDBJ whole genome shotgun (WGS) entry which is preliminary data.</text>
</comment>
<dbReference type="PANTHER" id="PTHR43777:SF1">
    <property type="entry name" value="MOLYBDENUM COFACTOR CYTIDYLYLTRANSFERASE"/>
    <property type="match status" value="1"/>
</dbReference>
<dbReference type="EMBL" id="JACHBI010000019">
    <property type="protein sequence ID" value="MBB5577337.1"/>
    <property type="molecule type" value="Genomic_DNA"/>
</dbReference>